<dbReference type="InterPro" id="IPR007318">
    <property type="entry name" value="Phopholipid_MeTrfase"/>
</dbReference>
<dbReference type="Gene3D" id="1.20.120.1630">
    <property type="match status" value="1"/>
</dbReference>
<keyword evidence="3 6" id="KW-1133">Transmembrane helix</keyword>
<dbReference type="GO" id="GO:0004671">
    <property type="term" value="F:protein C-terminal S-isoprenylcysteine carboxyl O-methyltransferase activity"/>
    <property type="evidence" value="ECO:0007669"/>
    <property type="project" value="UniProtKB-EC"/>
</dbReference>
<evidence type="ECO:0000313" key="8">
    <source>
        <dbReference type="Proteomes" id="UP001596383"/>
    </source>
</evidence>
<comment type="subcellular location">
    <subcellularLocation>
        <location evidence="1">Endomembrane system</location>
        <topology evidence="1">Multi-pass membrane protein</topology>
    </subcellularLocation>
</comment>
<feature type="compositionally biased region" description="Basic and acidic residues" evidence="5">
    <location>
        <begin position="191"/>
        <end position="209"/>
    </location>
</feature>
<feature type="region of interest" description="Disordered" evidence="5">
    <location>
        <begin position="188"/>
        <end position="209"/>
    </location>
</feature>
<organism evidence="7 8">
    <name type="scientific">Natrinema soli</name>
    <dbReference type="NCBI Taxonomy" id="1930624"/>
    <lineage>
        <taxon>Archaea</taxon>
        <taxon>Methanobacteriati</taxon>
        <taxon>Methanobacteriota</taxon>
        <taxon>Stenosarchaea group</taxon>
        <taxon>Halobacteria</taxon>
        <taxon>Halobacteriales</taxon>
        <taxon>Natrialbaceae</taxon>
        <taxon>Natrinema</taxon>
    </lineage>
</organism>
<keyword evidence="2 6" id="KW-0812">Transmembrane</keyword>
<dbReference type="EMBL" id="JBHSWV010000178">
    <property type="protein sequence ID" value="MFC6765723.1"/>
    <property type="molecule type" value="Genomic_DNA"/>
</dbReference>
<dbReference type="PANTHER" id="PTHR43847">
    <property type="entry name" value="BLL3993 PROTEIN"/>
    <property type="match status" value="1"/>
</dbReference>
<reference evidence="7 8" key="1">
    <citation type="journal article" date="2019" name="Int. J. Syst. Evol. Microbiol.">
        <title>The Global Catalogue of Microorganisms (GCM) 10K type strain sequencing project: providing services to taxonomists for standard genome sequencing and annotation.</title>
        <authorList>
            <consortium name="The Broad Institute Genomics Platform"/>
            <consortium name="The Broad Institute Genome Sequencing Center for Infectious Disease"/>
            <person name="Wu L."/>
            <person name="Ma J."/>
        </authorList>
    </citation>
    <scope>NUCLEOTIDE SEQUENCE [LARGE SCALE GENOMIC DNA]</scope>
    <source>
        <strain evidence="7 8">LMG 29247</strain>
    </source>
</reference>
<keyword evidence="7" id="KW-0489">Methyltransferase</keyword>
<evidence type="ECO:0000256" key="4">
    <source>
        <dbReference type="ARBA" id="ARBA00023136"/>
    </source>
</evidence>
<gene>
    <name evidence="7" type="ORF">ACFQE6_12195</name>
</gene>
<feature type="transmembrane region" description="Helical" evidence="6">
    <location>
        <begin position="79"/>
        <end position="100"/>
    </location>
</feature>
<dbReference type="EC" id="2.1.1.334" evidence="7"/>
<evidence type="ECO:0000256" key="2">
    <source>
        <dbReference type="ARBA" id="ARBA00022692"/>
    </source>
</evidence>
<evidence type="ECO:0000256" key="6">
    <source>
        <dbReference type="SAM" id="Phobius"/>
    </source>
</evidence>
<dbReference type="GO" id="GO:0012505">
    <property type="term" value="C:endomembrane system"/>
    <property type="evidence" value="ECO:0007669"/>
    <property type="project" value="UniProtKB-SubCell"/>
</dbReference>
<dbReference type="Pfam" id="PF04191">
    <property type="entry name" value="PEMT"/>
    <property type="match status" value="1"/>
</dbReference>
<dbReference type="AlphaFoldDB" id="A0ABD5SQK6"/>
<feature type="transmembrane region" description="Helical" evidence="6">
    <location>
        <begin position="52"/>
        <end position="73"/>
    </location>
</feature>
<evidence type="ECO:0000256" key="1">
    <source>
        <dbReference type="ARBA" id="ARBA00004127"/>
    </source>
</evidence>
<dbReference type="PANTHER" id="PTHR43847:SF1">
    <property type="entry name" value="BLL3993 PROTEIN"/>
    <property type="match status" value="1"/>
</dbReference>
<feature type="transmembrane region" description="Helical" evidence="6">
    <location>
        <begin position="128"/>
        <end position="160"/>
    </location>
</feature>
<name>A0ABD5SQK6_9EURY</name>
<dbReference type="GO" id="GO:0032259">
    <property type="term" value="P:methylation"/>
    <property type="evidence" value="ECO:0007669"/>
    <property type="project" value="UniProtKB-KW"/>
</dbReference>
<dbReference type="EC" id="2.1.1.100" evidence="7"/>
<sequence>MAATTSGVTALLFGVGLLAGVTLVVGLLVSIRSPTRRFWPHGKRDWTFWVSWTAWLVYFGSLLGVTYLDWWSWYQPPTLVQGVSLLLVLAGAVFATWALWRLGFWESSGLEGHLNTEGPYRYSRNPQYVGYVAMLGGGAVLAGSWMAAVLALVGIVWFLLAPLAEEPWLSEQYGDAYEEYRRSVPRFLGRTHREPSRQGKTDRSKGENS</sequence>
<proteinExistence type="predicted"/>
<keyword evidence="8" id="KW-1185">Reference proteome</keyword>
<feature type="transmembrane region" description="Helical" evidence="6">
    <location>
        <begin position="6"/>
        <end position="31"/>
    </location>
</feature>
<evidence type="ECO:0000256" key="5">
    <source>
        <dbReference type="SAM" id="MobiDB-lite"/>
    </source>
</evidence>
<keyword evidence="7" id="KW-0808">Transferase</keyword>
<protein>
    <submittedName>
        <fullName evidence="7">Methyltransferase family protein</fullName>
        <ecNumber evidence="7">2.1.1.100</ecNumber>
        <ecNumber evidence="7">2.1.1.334</ecNumber>
    </submittedName>
</protein>
<evidence type="ECO:0000256" key="3">
    <source>
        <dbReference type="ARBA" id="ARBA00022989"/>
    </source>
</evidence>
<keyword evidence="4 6" id="KW-0472">Membrane</keyword>
<comment type="caution">
    <text evidence="7">The sequence shown here is derived from an EMBL/GenBank/DDBJ whole genome shotgun (WGS) entry which is preliminary data.</text>
</comment>
<dbReference type="InterPro" id="IPR052527">
    <property type="entry name" value="Metal_cation-efflux_comp"/>
</dbReference>
<dbReference type="Proteomes" id="UP001596383">
    <property type="component" value="Unassembled WGS sequence"/>
</dbReference>
<evidence type="ECO:0000313" key="7">
    <source>
        <dbReference type="EMBL" id="MFC6765723.1"/>
    </source>
</evidence>
<accession>A0ABD5SQK6</accession>